<keyword evidence="3" id="KW-1185">Reference proteome</keyword>
<name>A0A9J6D7H7_RHIMP</name>
<reference evidence="2" key="1">
    <citation type="journal article" date="2020" name="Cell">
        <title>Large-Scale Comparative Analyses of Tick Genomes Elucidate Their Genetic Diversity and Vector Capacities.</title>
        <authorList>
            <consortium name="Tick Genome and Microbiome Consortium (TIGMIC)"/>
            <person name="Jia N."/>
            <person name="Wang J."/>
            <person name="Shi W."/>
            <person name="Du L."/>
            <person name="Sun Y."/>
            <person name="Zhan W."/>
            <person name="Jiang J.F."/>
            <person name="Wang Q."/>
            <person name="Zhang B."/>
            <person name="Ji P."/>
            <person name="Bell-Sakyi L."/>
            <person name="Cui X.M."/>
            <person name="Yuan T.T."/>
            <person name="Jiang B.G."/>
            <person name="Yang W.F."/>
            <person name="Lam T.T."/>
            <person name="Chang Q.C."/>
            <person name="Ding S.J."/>
            <person name="Wang X.J."/>
            <person name="Zhu J.G."/>
            <person name="Ruan X.D."/>
            <person name="Zhao L."/>
            <person name="Wei J.T."/>
            <person name="Ye R.Z."/>
            <person name="Que T.C."/>
            <person name="Du C.H."/>
            <person name="Zhou Y.H."/>
            <person name="Cheng J.X."/>
            <person name="Dai P.F."/>
            <person name="Guo W.B."/>
            <person name="Han X.H."/>
            <person name="Huang E.J."/>
            <person name="Li L.F."/>
            <person name="Wei W."/>
            <person name="Gao Y.C."/>
            <person name="Liu J.Z."/>
            <person name="Shao H.Z."/>
            <person name="Wang X."/>
            <person name="Wang C.C."/>
            <person name="Yang T.C."/>
            <person name="Huo Q.B."/>
            <person name="Li W."/>
            <person name="Chen H.Y."/>
            <person name="Chen S.E."/>
            <person name="Zhou L.G."/>
            <person name="Ni X.B."/>
            <person name="Tian J.H."/>
            <person name="Sheng Y."/>
            <person name="Liu T."/>
            <person name="Pan Y.S."/>
            <person name="Xia L.Y."/>
            <person name="Li J."/>
            <person name="Zhao F."/>
            <person name="Cao W.C."/>
        </authorList>
    </citation>
    <scope>NUCLEOTIDE SEQUENCE</scope>
    <source>
        <strain evidence="2">Rmic-2018</strain>
    </source>
</reference>
<dbReference type="Proteomes" id="UP000821866">
    <property type="component" value="Chromosome 9"/>
</dbReference>
<dbReference type="EMBL" id="JABSTU010000011">
    <property type="protein sequence ID" value="KAH8010036.1"/>
    <property type="molecule type" value="Genomic_DNA"/>
</dbReference>
<gene>
    <name evidence="2" type="ORF">HPB51_024386</name>
</gene>
<feature type="compositionally biased region" description="Polar residues" evidence="1">
    <location>
        <begin position="246"/>
        <end position="264"/>
    </location>
</feature>
<organism evidence="2 3">
    <name type="scientific">Rhipicephalus microplus</name>
    <name type="common">Cattle tick</name>
    <name type="synonym">Boophilus microplus</name>
    <dbReference type="NCBI Taxonomy" id="6941"/>
    <lineage>
        <taxon>Eukaryota</taxon>
        <taxon>Metazoa</taxon>
        <taxon>Ecdysozoa</taxon>
        <taxon>Arthropoda</taxon>
        <taxon>Chelicerata</taxon>
        <taxon>Arachnida</taxon>
        <taxon>Acari</taxon>
        <taxon>Parasitiformes</taxon>
        <taxon>Ixodida</taxon>
        <taxon>Ixodoidea</taxon>
        <taxon>Ixodidae</taxon>
        <taxon>Rhipicephalinae</taxon>
        <taxon>Rhipicephalus</taxon>
        <taxon>Boophilus</taxon>
    </lineage>
</organism>
<evidence type="ECO:0000256" key="1">
    <source>
        <dbReference type="SAM" id="MobiDB-lite"/>
    </source>
</evidence>
<accession>A0A9J6D7H7</accession>
<proteinExistence type="predicted"/>
<evidence type="ECO:0008006" key="4">
    <source>
        <dbReference type="Google" id="ProtNLM"/>
    </source>
</evidence>
<evidence type="ECO:0000313" key="2">
    <source>
        <dbReference type="EMBL" id="KAH8010036.1"/>
    </source>
</evidence>
<comment type="caution">
    <text evidence="2">The sequence shown here is derived from an EMBL/GenBank/DDBJ whole genome shotgun (WGS) entry which is preliminary data.</text>
</comment>
<protein>
    <recommendedName>
        <fullName evidence="4">Tick transposon</fullName>
    </recommendedName>
</protein>
<feature type="region of interest" description="Disordered" evidence="1">
    <location>
        <begin position="245"/>
        <end position="264"/>
    </location>
</feature>
<reference evidence="2" key="2">
    <citation type="submission" date="2021-09" db="EMBL/GenBank/DDBJ databases">
        <authorList>
            <person name="Jia N."/>
            <person name="Wang J."/>
            <person name="Shi W."/>
            <person name="Du L."/>
            <person name="Sun Y."/>
            <person name="Zhan W."/>
            <person name="Jiang J."/>
            <person name="Wang Q."/>
            <person name="Zhang B."/>
            <person name="Ji P."/>
            <person name="Sakyi L.B."/>
            <person name="Cui X."/>
            <person name="Yuan T."/>
            <person name="Jiang B."/>
            <person name="Yang W."/>
            <person name="Lam T.T.-Y."/>
            <person name="Chang Q."/>
            <person name="Ding S."/>
            <person name="Wang X."/>
            <person name="Zhu J."/>
            <person name="Ruan X."/>
            <person name="Zhao L."/>
            <person name="Wei J."/>
            <person name="Que T."/>
            <person name="Du C."/>
            <person name="Cheng J."/>
            <person name="Dai P."/>
            <person name="Han X."/>
            <person name="Huang E."/>
            <person name="Gao Y."/>
            <person name="Liu J."/>
            <person name="Shao H."/>
            <person name="Ye R."/>
            <person name="Li L."/>
            <person name="Wei W."/>
            <person name="Wang X."/>
            <person name="Wang C."/>
            <person name="Huo Q."/>
            <person name="Li W."/>
            <person name="Guo W."/>
            <person name="Chen H."/>
            <person name="Chen S."/>
            <person name="Zhou L."/>
            <person name="Zhou L."/>
            <person name="Ni X."/>
            <person name="Tian J."/>
            <person name="Zhou Y."/>
            <person name="Sheng Y."/>
            <person name="Liu T."/>
            <person name="Pan Y."/>
            <person name="Xia L."/>
            <person name="Li J."/>
            <person name="Zhao F."/>
            <person name="Cao W."/>
        </authorList>
    </citation>
    <scope>NUCLEOTIDE SEQUENCE</scope>
    <source>
        <strain evidence="2">Rmic-2018</strain>
        <tissue evidence="2">Larvae</tissue>
    </source>
</reference>
<sequence length="264" mass="29565">MQSYTMQPASLLPLPRRLKRWLSIALATLDPTCDTIICDSRSVVTNYSKGRTASQALRIFSKENMITLTLIPTHAGPFHPRLQNLNEVTHSLAQGLVNRPAATGDEMDTRDNLTTYNDLVKNFYLRPQAFPPHHPKLNRAQATTLRLLQTNMAHNEKPPLCIEKNGSVSLINHAGVPVDSFLALLEFHLGATLVYFEDELFVQKEENTHLVIGQRDHFTHEALDCPYNQLPFLCTTSLGLVRRHTQSTAQSTEQGGQRSLSSLA</sequence>
<evidence type="ECO:0000313" key="3">
    <source>
        <dbReference type="Proteomes" id="UP000821866"/>
    </source>
</evidence>
<dbReference type="AlphaFoldDB" id="A0A9J6D7H7"/>